<feature type="domain" description="Thioredoxin" evidence="2">
    <location>
        <begin position="120"/>
        <end position="264"/>
    </location>
</feature>
<organism evidence="3 4">
    <name type="scientific">Chitinophaga cymbidii</name>
    <dbReference type="NCBI Taxonomy" id="1096750"/>
    <lineage>
        <taxon>Bacteria</taxon>
        <taxon>Pseudomonadati</taxon>
        <taxon>Bacteroidota</taxon>
        <taxon>Chitinophagia</taxon>
        <taxon>Chitinophagales</taxon>
        <taxon>Chitinophagaceae</taxon>
        <taxon>Chitinophaga</taxon>
    </lineage>
</organism>
<dbReference type="InterPro" id="IPR013766">
    <property type="entry name" value="Thioredoxin_domain"/>
</dbReference>
<evidence type="ECO:0000256" key="1">
    <source>
        <dbReference type="SAM" id="SignalP"/>
    </source>
</evidence>
<dbReference type="AlphaFoldDB" id="A0A512RKD0"/>
<evidence type="ECO:0000313" key="3">
    <source>
        <dbReference type="EMBL" id="GEP96173.1"/>
    </source>
</evidence>
<keyword evidence="4" id="KW-1185">Reference proteome</keyword>
<dbReference type="CDD" id="cd02966">
    <property type="entry name" value="TlpA_like_family"/>
    <property type="match status" value="1"/>
</dbReference>
<feature type="signal peptide" evidence="1">
    <location>
        <begin position="1"/>
        <end position="18"/>
    </location>
</feature>
<dbReference type="SUPFAM" id="SSF52833">
    <property type="entry name" value="Thioredoxin-like"/>
    <property type="match status" value="1"/>
</dbReference>
<dbReference type="PANTHER" id="PTHR42852:SF17">
    <property type="entry name" value="THIOREDOXIN-LIKE PROTEIN HI_1115"/>
    <property type="match status" value="1"/>
</dbReference>
<dbReference type="InterPro" id="IPR036249">
    <property type="entry name" value="Thioredoxin-like_sf"/>
</dbReference>
<dbReference type="Pfam" id="PF00578">
    <property type="entry name" value="AhpC-TSA"/>
    <property type="match status" value="1"/>
</dbReference>
<name>A0A512RKD0_9BACT</name>
<dbReference type="InterPro" id="IPR050553">
    <property type="entry name" value="Thioredoxin_ResA/DsbE_sf"/>
</dbReference>
<comment type="caution">
    <text evidence="3">The sequence shown here is derived from an EMBL/GenBank/DDBJ whole genome shotgun (WGS) entry which is preliminary data.</text>
</comment>
<dbReference type="PROSITE" id="PS51352">
    <property type="entry name" value="THIOREDOXIN_2"/>
    <property type="match status" value="1"/>
</dbReference>
<dbReference type="OrthoDB" id="9815205at2"/>
<dbReference type="InterPro" id="IPR000866">
    <property type="entry name" value="AhpC/TSA"/>
</dbReference>
<feature type="chain" id="PRO_5021867225" description="Thioredoxin domain-containing protein" evidence="1">
    <location>
        <begin position="19"/>
        <end position="265"/>
    </location>
</feature>
<dbReference type="Gene3D" id="3.40.30.10">
    <property type="entry name" value="Glutaredoxin"/>
    <property type="match status" value="1"/>
</dbReference>
<dbReference type="EMBL" id="BKAU01000002">
    <property type="protein sequence ID" value="GEP96173.1"/>
    <property type="molecule type" value="Genomic_DNA"/>
</dbReference>
<dbReference type="GO" id="GO:0016491">
    <property type="term" value="F:oxidoreductase activity"/>
    <property type="evidence" value="ECO:0007669"/>
    <property type="project" value="InterPro"/>
</dbReference>
<sequence length="265" mass="29925">MKRILVIVFLLAACCAHAQETTIKKPAYVIIVNDSIVSMNEVNQYAKTGYIKAMEKGVSEEKMQELKEKLGDKVGDDRRFIMLISLLTEEEKKKKDSQSGKWIALPPESAMKKSGEDYVLKTNDRAADFTVEMLDGKKVKLSDLKGKVVLLNFWATWCAPCIMEFHEIPSAILEPFKDEAFVFLPVSRGENRELVAKAMADLKKKGIDFNVALDPDKKVWNKYGISGIPKNFLIDQEGVIRYVSTGYGENRIAQLADEIKKLLKI</sequence>
<dbReference type="PANTHER" id="PTHR42852">
    <property type="entry name" value="THIOL:DISULFIDE INTERCHANGE PROTEIN DSBE"/>
    <property type="match status" value="1"/>
</dbReference>
<dbReference type="Proteomes" id="UP000321436">
    <property type="component" value="Unassembled WGS sequence"/>
</dbReference>
<evidence type="ECO:0000313" key="4">
    <source>
        <dbReference type="Proteomes" id="UP000321436"/>
    </source>
</evidence>
<reference evidence="3 4" key="1">
    <citation type="submission" date="2019-07" db="EMBL/GenBank/DDBJ databases">
        <title>Whole genome shotgun sequence of Chitinophaga cymbidii NBRC 109752.</title>
        <authorList>
            <person name="Hosoyama A."/>
            <person name="Uohara A."/>
            <person name="Ohji S."/>
            <person name="Ichikawa N."/>
        </authorList>
    </citation>
    <scope>NUCLEOTIDE SEQUENCE [LARGE SCALE GENOMIC DNA]</scope>
    <source>
        <strain evidence="3 4">NBRC 109752</strain>
    </source>
</reference>
<gene>
    <name evidence="3" type="ORF">CCY01nite_24330</name>
</gene>
<protein>
    <recommendedName>
        <fullName evidence="2">Thioredoxin domain-containing protein</fullName>
    </recommendedName>
</protein>
<evidence type="ECO:0000259" key="2">
    <source>
        <dbReference type="PROSITE" id="PS51352"/>
    </source>
</evidence>
<accession>A0A512RKD0</accession>
<proteinExistence type="predicted"/>
<keyword evidence="1" id="KW-0732">Signal</keyword>
<dbReference type="RefSeq" id="WP_146861747.1">
    <property type="nucleotide sequence ID" value="NZ_BKAU01000002.1"/>
</dbReference>
<dbReference type="GO" id="GO:0016209">
    <property type="term" value="F:antioxidant activity"/>
    <property type="evidence" value="ECO:0007669"/>
    <property type="project" value="InterPro"/>
</dbReference>